<evidence type="ECO:0000313" key="9">
    <source>
        <dbReference type="Proteomes" id="UP001141806"/>
    </source>
</evidence>
<feature type="compositionally biased region" description="Low complexity" evidence="6">
    <location>
        <begin position="300"/>
        <end position="309"/>
    </location>
</feature>
<dbReference type="InterPro" id="IPR045877">
    <property type="entry name" value="ZFP36-like"/>
</dbReference>
<comment type="caution">
    <text evidence="8">The sequence shown here is derived from an EMBL/GenBank/DDBJ whole genome shotgun (WGS) entry which is preliminary data.</text>
</comment>
<evidence type="ECO:0000256" key="2">
    <source>
        <dbReference type="ARBA" id="ARBA00022737"/>
    </source>
</evidence>
<dbReference type="SMART" id="SM00356">
    <property type="entry name" value="ZnF_C3H1"/>
    <property type="match status" value="1"/>
</dbReference>
<evidence type="ECO:0000256" key="1">
    <source>
        <dbReference type="ARBA" id="ARBA00022723"/>
    </source>
</evidence>
<sequence length="394" mass="42955">MDRFYKKNPPKVSGNSIVSSINPKKDNQLLLNIPRYGFTSFTSTLLDSQTPDPLEMESALMHYPLAAAAATAVVPSTVDAFLSPVVDSSNFHPRLMQKYHHSSNFSSRSTSPSPLPLSIIDNLDTPPSRSPPVFTTPVKVEEDVLVMDGILVGSVSGGRSRSSSDSASLSPGNSLYKTEICRAWEETGSCRYNTKCQFAHGKEELRPGRYINKNTKFDVQVAKTWNRGTHGPKSGFSRNPMASASASAPALVSSLSASASASPAPPQPPELGMKKSTMKLKQEDISTAVDWSPEDDSNKIPIPSSSASQLPPPQEGMKKSTMKFKQEDSSTAVNWSPEDDGIEIRIPSSSIEEPAARETVDSYINAVLYGPSRRRRLPVFEEVCREGKEEKEEN</sequence>
<evidence type="ECO:0000259" key="7">
    <source>
        <dbReference type="PROSITE" id="PS50103"/>
    </source>
</evidence>
<accession>A0A9Q0GRU1</accession>
<dbReference type="InterPro" id="IPR000571">
    <property type="entry name" value="Znf_CCCH"/>
</dbReference>
<evidence type="ECO:0000313" key="8">
    <source>
        <dbReference type="EMBL" id="KAJ4952409.1"/>
    </source>
</evidence>
<protein>
    <recommendedName>
        <fullName evidence="7">C3H1-type domain-containing protein</fullName>
    </recommendedName>
</protein>
<keyword evidence="4 5" id="KW-0862">Zinc</keyword>
<dbReference type="AlphaFoldDB" id="A0A9Q0GRU1"/>
<proteinExistence type="predicted"/>
<dbReference type="SUPFAM" id="SSF90229">
    <property type="entry name" value="CCCH zinc finger"/>
    <property type="match status" value="1"/>
</dbReference>
<dbReference type="OrthoDB" id="410307at2759"/>
<evidence type="ECO:0000256" key="4">
    <source>
        <dbReference type="ARBA" id="ARBA00022833"/>
    </source>
</evidence>
<dbReference type="Pfam" id="PF00642">
    <property type="entry name" value="zf-CCCH"/>
    <property type="match status" value="1"/>
</dbReference>
<dbReference type="Gene3D" id="4.10.1000.10">
    <property type="entry name" value="Zinc finger, CCCH-type"/>
    <property type="match status" value="1"/>
</dbReference>
<keyword evidence="2" id="KW-0677">Repeat</keyword>
<dbReference type="FunFam" id="4.10.1000.10:FF:000001">
    <property type="entry name" value="zinc finger CCCH domain-containing protein 15-like"/>
    <property type="match status" value="1"/>
</dbReference>
<dbReference type="PANTHER" id="PTHR12547:SF18">
    <property type="entry name" value="PROTEIN TIS11"/>
    <property type="match status" value="1"/>
</dbReference>
<feature type="domain" description="C3H1-type" evidence="7">
    <location>
        <begin position="175"/>
        <end position="203"/>
    </location>
</feature>
<feature type="region of interest" description="Disordered" evidence="6">
    <location>
        <begin position="288"/>
        <end position="341"/>
    </location>
</feature>
<feature type="zinc finger region" description="C3H1-type" evidence="5">
    <location>
        <begin position="175"/>
        <end position="203"/>
    </location>
</feature>
<gene>
    <name evidence="8" type="ORF">NE237_029241</name>
</gene>
<keyword evidence="1 5" id="KW-0479">Metal-binding</keyword>
<name>A0A9Q0GRU1_9MAGN</name>
<reference evidence="8" key="1">
    <citation type="journal article" date="2023" name="Plant J.">
        <title>The genome of the king protea, Protea cynaroides.</title>
        <authorList>
            <person name="Chang J."/>
            <person name="Duong T.A."/>
            <person name="Schoeman C."/>
            <person name="Ma X."/>
            <person name="Roodt D."/>
            <person name="Barker N."/>
            <person name="Li Z."/>
            <person name="Van de Peer Y."/>
            <person name="Mizrachi E."/>
        </authorList>
    </citation>
    <scope>NUCLEOTIDE SEQUENCE</scope>
    <source>
        <tissue evidence="8">Young leaves</tissue>
    </source>
</reference>
<dbReference type="GO" id="GO:0003729">
    <property type="term" value="F:mRNA binding"/>
    <property type="evidence" value="ECO:0007669"/>
    <property type="project" value="InterPro"/>
</dbReference>
<dbReference type="PROSITE" id="PS50103">
    <property type="entry name" value="ZF_C3H1"/>
    <property type="match status" value="1"/>
</dbReference>
<keyword evidence="3 5" id="KW-0863">Zinc-finger</keyword>
<dbReference type="EMBL" id="JAMYWD010000012">
    <property type="protein sequence ID" value="KAJ4952409.1"/>
    <property type="molecule type" value="Genomic_DNA"/>
</dbReference>
<evidence type="ECO:0000256" key="3">
    <source>
        <dbReference type="ARBA" id="ARBA00022771"/>
    </source>
</evidence>
<dbReference type="Proteomes" id="UP001141806">
    <property type="component" value="Unassembled WGS sequence"/>
</dbReference>
<dbReference type="PANTHER" id="PTHR12547">
    <property type="entry name" value="CCCH ZINC FINGER/TIS11-RELATED"/>
    <property type="match status" value="1"/>
</dbReference>
<evidence type="ECO:0000256" key="6">
    <source>
        <dbReference type="SAM" id="MobiDB-lite"/>
    </source>
</evidence>
<dbReference type="InterPro" id="IPR036855">
    <property type="entry name" value="Znf_CCCH_sf"/>
</dbReference>
<evidence type="ECO:0000256" key="5">
    <source>
        <dbReference type="PROSITE-ProRule" id="PRU00723"/>
    </source>
</evidence>
<dbReference type="GO" id="GO:0008270">
    <property type="term" value="F:zinc ion binding"/>
    <property type="evidence" value="ECO:0007669"/>
    <property type="project" value="UniProtKB-KW"/>
</dbReference>
<organism evidence="8 9">
    <name type="scientific">Protea cynaroides</name>
    <dbReference type="NCBI Taxonomy" id="273540"/>
    <lineage>
        <taxon>Eukaryota</taxon>
        <taxon>Viridiplantae</taxon>
        <taxon>Streptophyta</taxon>
        <taxon>Embryophyta</taxon>
        <taxon>Tracheophyta</taxon>
        <taxon>Spermatophyta</taxon>
        <taxon>Magnoliopsida</taxon>
        <taxon>Proteales</taxon>
        <taxon>Proteaceae</taxon>
        <taxon>Protea</taxon>
    </lineage>
</organism>
<keyword evidence="9" id="KW-1185">Reference proteome</keyword>